<dbReference type="RefSeq" id="WP_057770905.1">
    <property type="nucleotide sequence ID" value="NZ_CP042593.1"/>
</dbReference>
<dbReference type="Gene3D" id="1.20.120.530">
    <property type="entry name" value="GntR ligand-binding domain-like"/>
    <property type="match status" value="1"/>
</dbReference>
<sequence>MTKKIIRRDTLLDQVYEYLRDQIVTGGIEPGQRLIEEKIAEELGVSRSPVREAIRRLEKDGLVVEQLQGGVTVYNPTIKDYQFLYECRIELEPLAAMYAAERRTEKHIEEMEYILNISAVEVKENNMKKIHELNQRFHQIIVESSENPFLIKMITELRGVISFYRSTILEINPMRKETALRDHYNIFLAIKEKNKEKAKQNMRKHLEADYQLYLG</sequence>
<dbReference type="SUPFAM" id="SSF46785">
    <property type="entry name" value="Winged helix' DNA-binding domain"/>
    <property type="match status" value="1"/>
</dbReference>
<dbReference type="InterPro" id="IPR000485">
    <property type="entry name" value="AsnC-type_HTH_dom"/>
</dbReference>
<dbReference type="SMART" id="SM00345">
    <property type="entry name" value="HTH_GNTR"/>
    <property type="match status" value="1"/>
</dbReference>
<organism evidence="5 6">
    <name type="scientific">Cytobacillus dafuensis</name>
    <name type="common">Bacillus dafuensis</name>
    <dbReference type="NCBI Taxonomy" id="1742359"/>
    <lineage>
        <taxon>Bacteria</taxon>
        <taxon>Bacillati</taxon>
        <taxon>Bacillota</taxon>
        <taxon>Bacilli</taxon>
        <taxon>Bacillales</taxon>
        <taxon>Bacillaceae</taxon>
        <taxon>Cytobacillus</taxon>
    </lineage>
</organism>
<dbReference type="InterPro" id="IPR008920">
    <property type="entry name" value="TF_FadR/GntR_C"/>
</dbReference>
<accession>A0A5B8Z5I8</accession>
<evidence type="ECO:0000313" key="5">
    <source>
        <dbReference type="EMBL" id="QED48178.1"/>
    </source>
</evidence>
<feature type="domain" description="HTH gntR-type" evidence="4">
    <location>
        <begin position="9"/>
        <end position="76"/>
    </location>
</feature>
<dbReference type="InterPro" id="IPR036390">
    <property type="entry name" value="WH_DNA-bd_sf"/>
</dbReference>
<keyword evidence="6" id="KW-1185">Reference proteome</keyword>
<dbReference type="PRINTS" id="PR00033">
    <property type="entry name" value="HTHASNC"/>
</dbReference>
<dbReference type="CDD" id="cd07377">
    <property type="entry name" value="WHTH_GntR"/>
    <property type="match status" value="1"/>
</dbReference>
<dbReference type="Gene3D" id="1.10.10.10">
    <property type="entry name" value="Winged helix-like DNA-binding domain superfamily/Winged helix DNA-binding domain"/>
    <property type="match status" value="1"/>
</dbReference>
<keyword evidence="3" id="KW-0804">Transcription</keyword>
<dbReference type="AlphaFoldDB" id="A0A5B8Z5I8"/>
<dbReference type="SMART" id="SM00895">
    <property type="entry name" value="FCD"/>
    <property type="match status" value="1"/>
</dbReference>
<dbReference type="InterPro" id="IPR036388">
    <property type="entry name" value="WH-like_DNA-bd_sf"/>
</dbReference>
<dbReference type="Pfam" id="PF00392">
    <property type="entry name" value="GntR"/>
    <property type="match status" value="1"/>
</dbReference>
<dbReference type="PANTHER" id="PTHR43537:SF24">
    <property type="entry name" value="GLUCONATE OPERON TRANSCRIPTIONAL REPRESSOR"/>
    <property type="match status" value="1"/>
</dbReference>
<gene>
    <name evidence="5" type="ORF">FSZ17_13550</name>
</gene>
<dbReference type="PANTHER" id="PTHR43537">
    <property type="entry name" value="TRANSCRIPTIONAL REGULATOR, GNTR FAMILY"/>
    <property type="match status" value="1"/>
</dbReference>
<dbReference type="SUPFAM" id="SSF48008">
    <property type="entry name" value="GntR ligand-binding domain-like"/>
    <property type="match status" value="1"/>
</dbReference>
<dbReference type="OrthoDB" id="114741at2"/>
<reference evidence="6" key="1">
    <citation type="submission" date="2019-08" db="EMBL/GenBank/DDBJ databases">
        <authorList>
            <person name="Zheng X."/>
        </authorList>
    </citation>
    <scope>NUCLEOTIDE SEQUENCE [LARGE SCALE GENOMIC DNA]</scope>
    <source>
        <strain evidence="6">FJAT-25496</strain>
    </source>
</reference>
<dbReference type="Pfam" id="PF07729">
    <property type="entry name" value="FCD"/>
    <property type="match status" value="1"/>
</dbReference>
<dbReference type="Proteomes" id="UP000321555">
    <property type="component" value="Chromosome"/>
</dbReference>
<dbReference type="STRING" id="1742359.GCA_001439625_01778"/>
<protein>
    <submittedName>
        <fullName evidence="5">GntR family transcriptional regulator</fullName>
    </submittedName>
</protein>
<dbReference type="EMBL" id="CP042593">
    <property type="protein sequence ID" value="QED48178.1"/>
    <property type="molecule type" value="Genomic_DNA"/>
</dbReference>
<evidence type="ECO:0000259" key="4">
    <source>
        <dbReference type="PROSITE" id="PS50949"/>
    </source>
</evidence>
<evidence type="ECO:0000256" key="1">
    <source>
        <dbReference type="ARBA" id="ARBA00023015"/>
    </source>
</evidence>
<dbReference type="PRINTS" id="PR00035">
    <property type="entry name" value="HTHGNTR"/>
</dbReference>
<dbReference type="InterPro" id="IPR000524">
    <property type="entry name" value="Tscrpt_reg_HTH_GntR"/>
</dbReference>
<dbReference type="GO" id="GO:0043565">
    <property type="term" value="F:sequence-specific DNA binding"/>
    <property type="evidence" value="ECO:0007669"/>
    <property type="project" value="InterPro"/>
</dbReference>
<evidence type="ECO:0000256" key="3">
    <source>
        <dbReference type="ARBA" id="ARBA00023163"/>
    </source>
</evidence>
<evidence type="ECO:0000313" key="6">
    <source>
        <dbReference type="Proteomes" id="UP000321555"/>
    </source>
</evidence>
<dbReference type="InterPro" id="IPR011711">
    <property type="entry name" value="GntR_C"/>
</dbReference>
<name>A0A5B8Z5I8_CYTDA</name>
<keyword evidence="2" id="KW-0238">DNA-binding</keyword>
<keyword evidence="1" id="KW-0805">Transcription regulation</keyword>
<dbReference type="KEGG" id="bda:FSZ17_13550"/>
<dbReference type="PROSITE" id="PS50949">
    <property type="entry name" value="HTH_GNTR"/>
    <property type="match status" value="1"/>
</dbReference>
<evidence type="ECO:0000256" key="2">
    <source>
        <dbReference type="ARBA" id="ARBA00023125"/>
    </source>
</evidence>
<proteinExistence type="predicted"/>
<dbReference type="GO" id="GO:0003700">
    <property type="term" value="F:DNA-binding transcription factor activity"/>
    <property type="evidence" value="ECO:0007669"/>
    <property type="project" value="InterPro"/>
</dbReference>